<organism evidence="2 3">
    <name type="scientific">Setaria digitata</name>
    <dbReference type="NCBI Taxonomy" id="48799"/>
    <lineage>
        <taxon>Eukaryota</taxon>
        <taxon>Metazoa</taxon>
        <taxon>Ecdysozoa</taxon>
        <taxon>Nematoda</taxon>
        <taxon>Chromadorea</taxon>
        <taxon>Rhabditida</taxon>
        <taxon>Spirurina</taxon>
        <taxon>Spiruromorpha</taxon>
        <taxon>Filarioidea</taxon>
        <taxon>Setariidae</taxon>
        <taxon>Setaria</taxon>
    </lineage>
</organism>
<dbReference type="Pfam" id="PF24524">
    <property type="entry name" value="DUF7596"/>
    <property type="match status" value="1"/>
</dbReference>
<dbReference type="InterPro" id="IPR056017">
    <property type="entry name" value="DUF7596"/>
</dbReference>
<accession>A0A915PHS6</accession>
<evidence type="ECO:0000259" key="1">
    <source>
        <dbReference type="Pfam" id="PF24524"/>
    </source>
</evidence>
<evidence type="ECO:0000313" key="3">
    <source>
        <dbReference type="WBParaSite" id="sdigi.contig10.g1141.t1"/>
    </source>
</evidence>
<name>A0A915PHS6_9BILA</name>
<protein>
    <recommendedName>
        <fullName evidence="1">DUF7596 domain-containing protein</fullName>
    </recommendedName>
</protein>
<dbReference type="Proteomes" id="UP000887581">
    <property type="component" value="Unplaced"/>
</dbReference>
<proteinExistence type="predicted"/>
<reference evidence="3" key="1">
    <citation type="submission" date="2022-11" db="UniProtKB">
        <authorList>
            <consortium name="WormBaseParasite"/>
        </authorList>
    </citation>
    <scope>IDENTIFICATION</scope>
</reference>
<dbReference type="AlphaFoldDB" id="A0A915PHS6"/>
<dbReference type="WBParaSite" id="sdigi.contig10.g1141.t1">
    <property type="protein sequence ID" value="sdigi.contig10.g1141.t1"/>
    <property type="gene ID" value="sdigi.contig10.g1141"/>
</dbReference>
<sequence length="318" mass="37144">MATVIVLDSIEKNLPAIAALGAMHICTNNQAYLMFCECDLQYITKSVTVEDCKLETYCLKIDKSHQRCLKISNIWDKDLDYSGLPIYFSAFEDRLQQHLLVHVYEQLVNIALKTHNMDLCKNITVDLYDTDFTEKRRQLYRDLMGFMVADKGRYFQITIGKLSLQAITANKRTINPEMIYMELNSEDEFYFFDYDSVVTFMNRRSYLEFLCHIKGILGLVAIEKQQPVGYVLAVNNHILQCYANTPEIACDLIRGLSDKMSEGIPVTMFMRECNDWICKELLDKAREIQRIHRFHSRVFPIHVKWENVFLMNIGTHLL</sequence>
<feature type="domain" description="DUF7596" evidence="1">
    <location>
        <begin position="11"/>
        <end position="148"/>
    </location>
</feature>
<keyword evidence="2" id="KW-1185">Reference proteome</keyword>
<evidence type="ECO:0000313" key="2">
    <source>
        <dbReference type="Proteomes" id="UP000887581"/>
    </source>
</evidence>